<feature type="compositionally biased region" description="Basic and acidic residues" evidence="1">
    <location>
        <begin position="81"/>
        <end position="90"/>
    </location>
</feature>
<evidence type="ECO:0000256" key="1">
    <source>
        <dbReference type="SAM" id="MobiDB-lite"/>
    </source>
</evidence>
<dbReference type="Proteomes" id="UP000277580">
    <property type="component" value="Unassembled WGS sequence"/>
</dbReference>
<evidence type="ECO:0000313" key="3">
    <source>
        <dbReference type="EMBL" id="RPB15675.1"/>
    </source>
</evidence>
<feature type="region of interest" description="Disordered" evidence="1">
    <location>
        <begin position="41"/>
        <end position="90"/>
    </location>
</feature>
<evidence type="ECO:0000259" key="2">
    <source>
        <dbReference type="Pfam" id="PF19343"/>
    </source>
</evidence>
<dbReference type="Pfam" id="PF19343">
    <property type="entry name" value="HAM1_N"/>
    <property type="match status" value="1"/>
</dbReference>
<evidence type="ECO:0000313" key="4">
    <source>
        <dbReference type="Proteomes" id="UP000277580"/>
    </source>
</evidence>
<dbReference type="OrthoDB" id="19394at2759"/>
<protein>
    <recommendedName>
        <fullName evidence="2">HAM1-like N-terminal domain-containing protein</fullName>
    </recommendedName>
</protein>
<proteinExistence type="predicted"/>
<dbReference type="PANTHER" id="PTHR31138:SF4">
    <property type="entry name" value="DUF5923 DOMAIN-CONTAINING PROTEIN"/>
    <property type="match status" value="1"/>
</dbReference>
<feature type="compositionally biased region" description="Polar residues" evidence="1">
    <location>
        <begin position="68"/>
        <end position="80"/>
    </location>
</feature>
<dbReference type="InterPro" id="IPR045967">
    <property type="entry name" value="HAM1-like_N"/>
</dbReference>
<organism evidence="3 4">
    <name type="scientific">Morchella conica CCBAS932</name>
    <dbReference type="NCBI Taxonomy" id="1392247"/>
    <lineage>
        <taxon>Eukaryota</taxon>
        <taxon>Fungi</taxon>
        <taxon>Dikarya</taxon>
        <taxon>Ascomycota</taxon>
        <taxon>Pezizomycotina</taxon>
        <taxon>Pezizomycetes</taxon>
        <taxon>Pezizales</taxon>
        <taxon>Morchellaceae</taxon>
        <taxon>Morchella</taxon>
    </lineage>
</organism>
<dbReference type="PANTHER" id="PTHR31138">
    <property type="entry name" value="CHROMOSOME 19, WHOLE GENOME SHOTGUN SEQUENCE"/>
    <property type="match status" value="1"/>
</dbReference>
<keyword evidence="4" id="KW-1185">Reference proteome</keyword>
<accession>A0A3N4LCE5</accession>
<dbReference type="STRING" id="1392247.A0A3N4LCE5"/>
<feature type="non-terminal residue" evidence="3">
    <location>
        <position position="1"/>
    </location>
</feature>
<dbReference type="InParanoid" id="A0A3N4LCE5"/>
<dbReference type="EMBL" id="ML119112">
    <property type="protein sequence ID" value="RPB15675.1"/>
    <property type="molecule type" value="Genomic_DNA"/>
</dbReference>
<sequence>LRNLGSLLYSSPEFRKLLNDASVLAREILADAASQVGTMATTAADKLRPTESETSNLDQPAESGLGNRDSQPPSSAQLKSQAKEKGREYSEQIWQKGYQTRDDMESYLRQKFPKQRRDAVVNRLKRILTEIQNNPDFQEAVDFLMGLMRKYVATFKDKMMQEGRRTKQSGVQTDEHFDRAFMQAKAILMVFADGKPLEDISDALHQVMEDVQNDPDLTDFYHSVTSFIQRALTDKDFVISDAADAEAHRLYDRSQELLAEKKDKYQPDMERLFEELRTYRDCIVNDRENRRLVETSKKVFNDLVILDRNGQFKGFRRKVVKDLMDVVLPRLVDEIRYIPMPRIEYQDRDFDLILENVILESDHFIPYRMLFEAFTRAEFINDYTFTSKYAATTRITFENINLFFKDASFILRKKTGLTFSDRGFFDIFMDGRGASAELILDTILDDDDYDAETSTAESYFHVRSVNVKIHKFHYNYHAYHTWAAALLAPIIRPAIRQLLSRLLEQRIREGFEMADREIHALVERMRVASIAAQGGGSVESWIRAVLSRPEGGRRGGGGSFRVNVGTGEVLFPGERPPGSLISKMEAVEQRVEVGGEGDGLEEAGWRNDIFDIRA</sequence>
<feature type="domain" description="HAM1-like N-terminal" evidence="2">
    <location>
        <begin position="80"/>
        <end position="442"/>
    </location>
</feature>
<dbReference type="AlphaFoldDB" id="A0A3N4LCE5"/>
<reference evidence="3 4" key="1">
    <citation type="journal article" date="2018" name="Nat. Ecol. Evol.">
        <title>Pezizomycetes genomes reveal the molecular basis of ectomycorrhizal truffle lifestyle.</title>
        <authorList>
            <person name="Murat C."/>
            <person name="Payen T."/>
            <person name="Noel B."/>
            <person name="Kuo A."/>
            <person name="Morin E."/>
            <person name="Chen J."/>
            <person name="Kohler A."/>
            <person name="Krizsan K."/>
            <person name="Balestrini R."/>
            <person name="Da Silva C."/>
            <person name="Montanini B."/>
            <person name="Hainaut M."/>
            <person name="Levati E."/>
            <person name="Barry K.W."/>
            <person name="Belfiori B."/>
            <person name="Cichocki N."/>
            <person name="Clum A."/>
            <person name="Dockter R.B."/>
            <person name="Fauchery L."/>
            <person name="Guy J."/>
            <person name="Iotti M."/>
            <person name="Le Tacon F."/>
            <person name="Lindquist E.A."/>
            <person name="Lipzen A."/>
            <person name="Malagnac F."/>
            <person name="Mello A."/>
            <person name="Molinier V."/>
            <person name="Miyauchi S."/>
            <person name="Poulain J."/>
            <person name="Riccioni C."/>
            <person name="Rubini A."/>
            <person name="Sitrit Y."/>
            <person name="Splivallo R."/>
            <person name="Traeger S."/>
            <person name="Wang M."/>
            <person name="Zifcakova L."/>
            <person name="Wipf D."/>
            <person name="Zambonelli A."/>
            <person name="Paolocci F."/>
            <person name="Nowrousian M."/>
            <person name="Ottonello S."/>
            <person name="Baldrian P."/>
            <person name="Spatafora J.W."/>
            <person name="Henrissat B."/>
            <person name="Nagy L.G."/>
            <person name="Aury J.M."/>
            <person name="Wincker P."/>
            <person name="Grigoriev I.V."/>
            <person name="Bonfante P."/>
            <person name="Martin F.M."/>
        </authorList>
    </citation>
    <scope>NUCLEOTIDE SEQUENCE [LARGE SCALE GENOMIC DNA]</scope>
    <source>
        <strain evidence="3 4">CCBAS932</strain>
    </source>
</reference>
<gene>
    <name evidence="3" type="ORF">P167DRAFT_482604</name>
</gene>
<name>A0A3N4LCE5_9PEZI</name>